<evidence type="ECO:0000256" key="2">
    <source>
        <dbReference type="SAM" id="MobiDB-lite"/>
    </source>
</evidence>
<keyword evidence="1" id="KW-0862">Zinc</keyword>
<dbReference type="EMBL" id="FR904787">
    <property type="protein sequence ID" value="CDQ71713.1"/>
    <property type="molecule type" value="Genomic_DNA"/>
</dbReference>
<evidence type="ECO:0000313" key="4">
    <source>
        <dbReference type="EMBL" id="CDQ71713.1"/>
    </source>
</evidence>
<keyword evidence="1" id="KW-0863">Zinc-finger</keyword>
<dbReference type="AlphaFoldDB" id="A0A060WWK4"/>
<accession>A0A060WWK4</accession>
<evidence type="ECO:0000256" key="1">
    <source>
        <dbReference type="PROSITE-ProRule" id="PRU00042"/>
    </source>
</evidence>
<reference evidence="4" key="1">
    <citation type="journal article" date="2014" name="Nat. Commun.">
        <title>The rainbow trout genome provides novel insights into evolution after whole-genome duplication in vertebrates.</title>
        <authorList>
            <person name="Berthelot C."/>
            <person name="Brunet F."/>
            <person name="Chalopin D."/>
            <person name="Juanchich A."/>
            <person name="Bernard M."/>
            <person name="Noel B."/>
            <person name="Bento P."/>
            <person name="Da Silva C."/>
            <person name="Labadie K."/>
            <person name="Alberti A."/>
            <person name="Aury J.M."/>
            <person name="Louis A."/>
            <person name="Dehais P."/>
            <person name="Bardou P."/>
            <person name="Montfort J."/>
            <person name="Klopp C."/>
            <person name="Cabau C."/>
            <person name="Gaspin C."/>
            <person name="Thorgaard G.H."/>
            <person name="Boussaha M."/>
            <person name="Quillet E."/>
            <person name="Guyomard R."/>
            <person name="Galiana D."/>
            <person name="Bobe J."/>
            <person name="Volff J.N."/>
            <person name="Genet C."/>
            <person name="Wincker P."/>
            <person name="Jaillon O."/>
            <person name="Roest Crollius H."/>
            <person name="Guiguen Y."/>
        </authorList>
    </citation>
    <scope>NUCLEOTIDE SEQUENCE [LARGE SCALE GENOMIC DNA]</scope>
</reference>
<dbReference type="SMART" id="SM00355">
    <property type="entry name" value="ZnF_C2H2"/>
    <property type="match status" value="1"/>
</dbReference>
<sequence length="81" mass="9111">MPRGRPRKLRDKTNDGTEGISGAKQDNSHGDSKDNKCTVCSQSFTTESQLQRHQRDHEANDKASIVQRARLGCLTQHWHPG</sequence>
<feature type="domain" description="C2H2-type" evidence="3">
    <location>
        <begin position="35"/>
        <end position="62"/>
    </location>
</feature>
<protein>
    <recommendedName>
        <fullName evidence="3">C2H2-type domain-containing protein</fullName>
    </recommendedName>
</protein>
<dbReference type="Pfam" id="PF00096">
    <property type="entry name" value="zf-C2H2"/>
    <property type="match status" value="1"/>
</dbReference>
<dbReference type="SUPFAM" id="SSF57667">
    <property type="entry name" value="beta-beta-alpha zinc fingers"/>
    <property type="match status" value="1"/>
</dbReference>
<dbReference type="Proteomes" id="UP000193380">
    <property type="component" value="Unassembled WGS sequence"/>
</dbReference>
<dbReference type="PaxDb" id="8022-A0A060WWK4"/>
<dbReference type="GO" id="GO:0008270">
    <property type="term" value="F:zinc ion binding"/>
    <property type="evidence" value="ECO:0007669"/>
    <property type="project" value="UniProtKB-KW"/>
</dbReference>
<feature type="compositionally biased region" description="Basic and acidic residues" evidence="2">
    <location>
        <begin position="26"/>
        <end position="35"/>
    </location>
</feature>
<dbReference type="PROSITE" id="PS50157">
    <property type="entry name" value="ZINC_FINGER_C2H2_2"/>
    <property type="match status" value="1"/>
</dbReference>
<evidence type="ECO:0000259" key="3">
    <source>
        <dbReference type="PROSITE" id="PS50157"/>
    </source>
</evidence>
<reference evidence="4" key="2">
    <citation type="submission" date="2014-03" db="EMBL/GenBank/DDBJ databases">
        <authorList>
            <person name="Genoscope - CEA"/>
        </authorList>
    </citation>
    <scope>NUCLEOTIDE SEQUENCE</scope>
</reference>
<dbReference type="InterPro" id="IPR036236">
    <property type="entry name" value="Znf_C2H2_sf"/>
</dbReference>
<dbReference type="STRING" id="8022.A0A060WWK4"/>
<name>A0A060WWK4_ONCMY</name>
<organism evidence="4 5">
    <name type="scientific">Oncorhynchus mykiss</name>
    <name type="common">Rainbow trout</name>
    <name type="synonym">Salmo gairdneri</name>
    <dbReference type="NCBI Taxonomy" id="8022"/>
    <lineage>
        <taxon>Eukaryota</taxon>
        <taxon>Metazoa</taxon>
        <taxon>Chordata</taxon>
        <taxon>Craniata</taxon>
        <taxon>Vertebrata</taxon>
        <taxon>Euteleostomi</taxon>
        <taxon>Actinopterygii</taxon>
        <taxon>Neopterygii</taxon>
        <taxon>Teleostei</taxon>
        <taxon>Protacanthopterygii</taxon>
        <taxon>Salmoniformes</taxon>
        <taxon>Salmonidae</taxon>
        <taxon>Salmoninae</taxon>
        <taxon>Oncorhynchus</taxon>
    </lineage>
</organism>
<keyword evidence="1" id="KW-0479">Metal-binding</keyword>
<dbReference type="InterPro" id="IPR013087">
    <property type="entry name" value="Znf_C2H2_type"/>
</dbReference>
<evidence type="ECO:0000313" key="5">
    <source>
        <dbReference type="Proteomes" id="UP000193380"/>
    </source>
</evidence>
<dbReference type="PROSITE" id="PS00028">
    <property type="entry name" value="ZINC_FINGER_C2H2_1"/>
    <property type="match status" value="1"/>
</dbReference>
<proteinExistence type="predicted"/>
<feature type="compositionally biased region" description="Basic residues" evidence="2">
    <location>
        <begin position="1"/>
        <end position="10"/>
    </location>
</feature>
<feature type="region of interest" description="Disordered" evidence="2">
    <location>
        <begin position="1"/>
        <end position="35"/>
    </location>
</feature>
<dbReference type="Gene3D" id="3.30.160.60">
    <property type="entry name" value="Classic Zinc Finger"/>
    <property type="match status" value="1"/>
</dbReference>
<gene>
    <name evidence="4" type="ORF">GSONMT00042346001</name>
</gene>